<dbReference type="Pfam" id="PF02257">
    <property type="entry name" value="RFX_DNA_binding"/>
    <property type="match status" value="1"/>
</dbReference>
<dbReference type="InterPro" id="IPR036388">
    <property type="entry name" value="WH-like_DNA-bd_sf"/>
</dbReference>
<protein>
    <submittedName>
        <fullName evidence="4">Putative cephalosporin c regulator 1</fullName>
    </submittedName>
</protein>
<dbReference type="InterPro" id="IPR003150">
    <property type="entry name" value="DNA-bd_RFX"/>
</dbReference>
<organism evidence="4 5">
    <name type="scientific">Uncinula necator</name>
    <name type="common">Grape powdery mildew</name>
    <dbReference type="NCBI Taxonomy" id="52586"/>
    <lineage>
        <taxon>Eukaryota</taxon>
        <taxon>Fungi</taxon>
        <taxon>Dikarya</taxon>
        <taxon>Ascomycota</taxon>
        <taxon>Pezizomycotina</taxon>
        <taxon>Leotiomycetes</taxon>
        <taxon>Erysiphales</taxon>
        <taxon>Erysiphaceae</taxon>
        <taxon>Erysiphe</taxon>
    </lineage>
</organism>
<name>A0A0B1PBF2_UNCNE</name>
<dbReference type="Pfam" id="PF25340">
    <property type="entry name" value="BCD_RFX"/>
    <property type="match status" value="1"/>
</dbReference>
<dbReference type="Proteomes" id="UP000030854">
    <property type="component" value="Unassembled WGS sequence"/>
</dbReference>
<dbReference type="InterPro" id="IPR057321">
    <property type="entry name" value="RFX1-4/6/8-like_BCD"/>
</dbReference>
<dbReference type="PANTHER" id="PTHR12619:SF5">
    <property type="entry name" value="TRANSCRIPTION FACTOR RFX4"/>
    <property type="match status" value="1"/>
</dbReference>
<keyword evidence="1" id="KW-0238">DNA-binding</keyword>
<feature type="region of interest" description="Disordered" evidence="2">
    <location>
        <begin position="722"/>
        <end position="791"/>
    </location>
</feature>
<feature type="region of interest" description="Disordered" evidence="2">
    <location>
        <begin position="155"/>
        <end position="177"/>
    </location>
</feature>
<sequence length="826" mass="93304">MLKMEQPPLEVRSLNVRPRSNTTVSSKVRKRPLSRASTASVRSSATQPLIEQIVDPVSADFHRQWYEQNSHVPQRFVGLSHQLTQENIFMQSTSQTQNSREFEIDPSLANGQHNGQNLHHNTPYAPELTRQSTSTEFYSTNYGDTDLQMHEARSDEHDDGESVVGVGGPVKKASKSSAANELEMRQLFQANKHRSLPEVATELHGNERGPQSERQRQVFAMLWISQVCSKGKGSVPRGRVYSNYVSRCATERVTVLNPASFGKLVRVLFPGLKTRRLGVRGESKYHYVEFSLEDDQPDLTDSQKNQMIQGLNNSQNFMTNFNLRSQPSLSIDKVALSQKIPPKTLEQATKQKDSYIWPHSLYYQPNIINISQLESSMSKVPQRLLFSNHIEEYTVGSEPIALPKISIYAPSGTDPDSASALTALYRSHCTSLVDALRFCKEKTFFHLFSSFHGTLTTPVQKLFSNPEIAPWIEECDFATYQKMMRVVAPLTLQVAPKPVLDTLRNISERLVPHIQNCFQGHPAHVLQAKIGPATLFAGLLDRELRVNLTAHAAANMLSNPANRDQMYEEWITMVRVRKIAESVPTIGMDDVVNLILTELRDLLNPVDVNWELERRTLYGEIALRSSQQQLSDTNADATTENVLDRWVNFLLSLPEKFPYASHAEIVWSVQSIGTAVMRDITLSQGKSFGAWWVTKCWIDEMIAFLAEQGGFMHYKKLNRQRSEKQTTVSTNNNNNNNQQGSRIDNRTDELSREQNNVESNPTIIPGPPEFANQSGINANSVHDDSGIGLRTPDDEYVMEKYDFKQNNESHDTSSLSHEVVRTATMV</sequence>
<dbReference type="STRING" id="52586.A0A0B1PBF2"/>
<evidence type="ECO:0000259" key="3">
    <source>
        <dbReference type="PROSITE" id="PS51526"/>
    </source>
</evidence>
<dbReference type="InterPro" id="IPR039779">
    <property type="entry name" value="RFX-like"/>
</dbReference>
<comment type="caution">
    <text evidence="4">The sequence shown here is derived from an EMBL/GenBank/DDBJ whole genome shotgun (WGS) entry which is preliminary data.</text>
</comment>
<feature type="compositionally biased region" description="Basic and acidic residues" evidence="2">
    <location>
        <begin position="743"/>
        <end position="752"/>
    </location>
</feature>
<dbReference type="GO" id="GO:0000978">
    <property type="term" value="F:RNA polymerase II cis-regulatory region sequence-specific DNA binding"/>
    <property type="evidence" value="ECO:0007669"/>
    <property type="project" value="TreeGrafter"/>
</dbReference>
<gene>
    <name evidence="4" type="ORF">EV44_g5273</name>
</gene>
<dbReference type="EMBL" id="JNVN01000976">
    <property type="protein sequence ID" value="KHJ34256.1"/>
    <property type="molecule type" value="Genomic_DNA"/>
</dbReference>
<evidence type="ECO:0000313" key="4">
    <source>
        <dbReference type="EMBL" id="KHJ34256.1"/>
    </source>
</evidence>
<dbReference type="InterPro" id="IPR036390">
    <property type="entry name" value="WH_DNA-bd_sf"/>
</dbReference>
<dbReference type="FunFam" id="1.10.10.10:FF:000119">
    <property type="entry name" value="DNA damage and replication checkpoint protein"/>
    <property type="match status" value="1"/>
</dbReference>
<feature type="compositionally biased region" description="Basic and acidic residues" evidence="2">
    <location>
        <begin position="781"/>
        <end position="791"/>
    </location>
</feature>
<dbReference type="HOGENOM" id="CLU_011526_0_0_1"/>
<keyword evidence="5" id="KW-1185">Reference proteome</keyword>
<feature type="region of interest" description="Disordered" evidence="2">
    <location>
        <begin position="804"/>
        <end position="826"/>
    </location>
</feature>
<feature type="region of interest" description="Disordered" evidence="2">
    <location>
        <begin position="1"/>
        <end position="40"/>
    </location>
</feature>
<dbReference type="OMA" id="MIWLREN"/>
<dbReference type="SUPFAM" id="SSF46785">
    <property type="entry name" value="Winged helix' DNA-binding domain"/>
    <property type="match status" value="1"/>
</dbReference>
<accession>A0A0B1PBF2</accession>
<evidence type="ECO:0000313" key="5">
    <source>
        <dbReference type="Proteomes" id="UP000030854"/>
    </source>
</evidence>
<dbReference type="Gene3D" id="1.10.10.10">
    <property type="entry name" value="Winged helix-like DNA-binding domain superfamily/Winged helix DNA-binding domain"/>
    <property type="match status" value="1"/>
</dbReference>
<proteinExistence type="predicted"/>
<evidence type="ECO:0000256" key="2">
    <source>
        <dbReference type="SAM" id="MobiDB-lite"/>
    </source>
</evidence>
<evidence type="ECO:0000256" key="1">
    <source>
        <dbReference type="ARBA" id="ARBA00023125"/>
    </source>
</evidence>
<feature type="compositionally biased region" description="Polar residues" evidence="2">
    <location>
        <begin position="753"/>
        <end position="762"/>
    </location>
</feature>
<reference evidence="4 5" key="1">
    <citation type="journal article" date="2014" name="BMC Genomics">
        <title>Adaptive genomic structural variation in the grape powdery mildew pathogen, Erysiphe necator.</title>
        <authorList>
            <person name="Jones L."/>
            <person name="Riaz S."/>
            <person name="Morales-Cruz A."/>
            <person name="Amrine K.C."/>
            <person name="McGuire B."/>
            <person name="Gubler W.D."/>
            <person name="Walker M.A."/>
            <person name="Cantu D."/>
        </authorList>
    </citation>
    <scope>NUCLEOTIDE SEQUENCE [LARGE SCALE GENOMIC DNA]</scope>
    <source>
        <strain evidence="5">c</strain>
    </source>
</reference>
<feature type="domain" description="RFX-type winged-helix" evidence="3">
    <location>
        <begin position="220"/>
        <end position="294"/>
    </location>
</feature>
<dbReference type="AlphaFoldDB" id="A0A0B1PBF2"/>
<dbReference type="PANTHER" id="PTHR12619">
    <property type="entry name" value="RFX TRANSCRIPTION FACTOR FAMILY"/>
    <property type="match status" value="1"/>
</dbReference>
<dbReference type="PROSITE" id="PS51526">
    <property type="entry name" value="RFX_DBD"/>
    <property type="match status" value="1"/>
</dbReference>
<dbReference type="GO" id="GO:0000981">
    <property type="term" value="F:DNA-binding transcription factor activity, RNA polymerase II-specific"/>
    <property type="evidence" value="ECO:0007669"/>
    <property type="project" value="TreeGrafter"/>
</dbReference>
<feature type="compositionally biased region" description="Polar residues" evidence="2">
    <location>
        <begin position="771"/>
        <end position="780"/>
    </location>
</feature>